<evidence type="ECO:0000256" key="1">
    <source>
        <dbReference type="SAM" id="MobiDB-lite"/>
    </source>
</evidence>
<feature type="non-terminal residue" evidence="2">
    <location>
        <position position="1"/>
    </location>
</feature>
<evidence type="ECO:0000313" key="3">
    <source>
        <dbReference type="Proteomes" id="UP000663848"/>
    </source>
</evidence>
<comment type="caution">
    <text evidence="2">The sequence shown here is derived from an EMBL/GenBank/DDBJ whole genome shotgun (WGS) entry which is preliminary data.</text>
</comment>
<evidence type="ECO:0000313" key="2">
    <source>
        <dbReference type="EMBL" id="CAF4993952.1"/>
    </source>
</evidence>
<reference evidence="2" key="1">
    <citation type="submission" date="2021-02" db="EMBL/GenBank/DDBJ databases">
        <authorList>
            <person name="Nowell W R."/>
        </authorList>
    </citation>
    <scope>NUCLEOTIDE SEQUENCE</scope>
</reference>
<feature type="compositionally biased region" description="Polar residues" evidence="1">
    <location>
        <begin position="180"/>
        <end position="207"/>
    </location>
</feature>
<dbReference type="AlphaFoldDB" id="A0A822AQB3"/>
<feature type="compositionally biased region" description="Polar residues" evidence="1">
    <location>
        <begin position="240"/>
        <end position="264"/>
    </location>
</feature>
<accession>A0A822AQB3</accession>
<feature type="non-terminal residue" evidence="2">
    <location>
        <position position="286"/>
    </location>
</feature>
<sequence length="286" mass="31493">QSITKPKQIDEFNKQDTRNAVLLIPEGIASVSKVTMPLHDQVENVDRDKCVVVPLKAADLEVPPSLTTSNKEHKSADAELCSVVAPVSQKNETVEDIKPVCMNRLEENILSKQTPVIDENQLRTENRSLSSSLVFEPKLTDQERLAKNEVEEKLHDNKTTDTNITPVTNEVSSEPAINDLNATLGDNKTLSTTPSELNNEAQSTTLIAEQDKEDNGIIPMSPAPSDNKGNEKIPSIDLPIQSNFDATNETNDKQNNIQKNSSNAGILIPVESSPISEYNNKQDMKQ</sequence>
<feature type="region of interest" description="Disordered" evidence="1">
    <location>
        <begin position="173"/>
        <end position="286"/>
    </location>
</feature>
<proteinExistence type="predicted"/>
<protein>
    <submittedName>
        <fullName evidence="2">Uncharacterized protein</fullName>
    </submittedName>
</protein>
<gene>
    <name evidence="2" type="ORF">QYT958_LOCUS37408</name>
</gene>
<name>A0A822AQB3_9BILA</name>
<dbReference type="Proteomes" id="UP000663848">
    <property type="component" value="Unassembled WGS sequence"/>
</dbReference>
<organism evidence="2 3">
    <name type="scientific">Rotaria socialis</name>
    <dbReference type="NCBI Taxonomy" id="392032"/>
    <lineage>
        <taxon>Eukaryota</taxon>
        <taxon>Metazoa</taxon>
        <taxon>Spiralia</taxon>
        <taxon>Gnathifera</taxon>
        <taxon>Rotifera</taxon>
        <taxon>Eurotatoria</taxon>
        <taxon>Bdelloidea</taxon>
        <taxon>Philodinida</taxon>
        <taxon>Philodinidae</taxon>
        <taxon>Rotaria</taxon>
    </lineage>
</organism>
<dbReference type="EMBL" id="CAJOBR010031146">
    <property type="protein sequence ID" value="CAF4993952.1"/>
    <property type="molecule type" value="Genomic_DNA"/>
</dbReference>